<keyword evidence="3" id="KW-0813">Transport</keyword>
<protein>
    <recommendedName>
        <fullName evidence="12">ATP synthase subunit f, mitochondrial</fullName>
    </recommendedName>
</protein>
<keyword evidence="7" id="KW-0496">Mitochondrion</keyword>
<sequence length="108" mass="12241">MGASIGTLPAEYNAKIHGPYNPGTYYGPHDPLSEVKIGEITSWVGRRNISPTGMVRAANRVHWRWLQSYFLTKKGGSAGVAQFCVLIAMSYYFLQYRSHTNHRHAKYH</sequence>
<dbReference type="AlphaFoldDB" id="A0A0L8FXX1"/>
<dbReference type="OMA" id="HKYVQPK"/>
<keyword evidence="10" id="KW-0812">Transmembrane</keyword>
<name>A0A0L8FXX1_OCTBM</name>
<reference evidence="11" key="1">
    <citation type="submission" date="2015-07" db="EMBL/GenBank/DDBJ databases">
        <title>MeaNS - Measles Nucleotide Surveillance Program.</title>
        <authorList>
            <person name="Tran T."/>
            <person name="Druce J."/>
        </authorList>
    </citation>
    <scope>NUCLEOTIDE SEQUENCE</scope>
    <source>
        <strain evidence="11">UCB-OBI-ISO-001</strain>
        <tissue evidence="11">Gonad</tissue>
    </source>
</reference>
<evidence type="ECO:0000256" key="6">
    <source>
        <dbReference type="ARBA" id="ARBA00023065"/>
    </source>
</evidence>
<evidence type="ECO:0000256" key="3">
    <source>
        <dbReference type="ARBA" id="ARBA00022448"/>
    </source>
</evidence>
<dbReference type="InterPro" id="IPR019344">
    <property type="entry name" value="F1F0-ATPsyn_F_prd"/>
</dbReference>
<keyword evidence="6" id="KW-0406">Ion transport</keyword>
<dbReference type="GO" id="GO:0045259">
    <property type="term" value="C:proton-transporting ATP synthase complex"/>
    <property type="evidence" value="ECO:0007669"/>
    <property type="project" value="UniProtKB-KW"/>
</dbReference>
<dbReference type="EMBL" id="KQ425320">
    <property type="protein sequence ID" value="KOF69597.1"/>
    <property type="molecule type" value="Genomic_DNA"/>
</dbReference>
<feature type="transmembrane region" description="Helical" evidence="10">
    <location>
        <begin position="75"/>
        <end position="94"/>
    </location>
</feature>
<comment type="subcellular location">
    <subcellularLocation>
        <location evidence="1">Mitochondrion membrane</location>
    </subcellularLocation>
</comment>
<dbReference type="OrthoDB" id="8921675at2759"/>
<proteinExistence type="inferred from homology"/>
<dbReference type="GO" id="GO:0042776">
    <property type="term" value="P:proton motive force-driven mitochondrial ATP synthesis"/>
    <property type="evidence" value="ECO:0007669"/>
    <property type="project" value="TreeGrafter"/>
</dbReference>
<keyword evidence="10" id="KW-1133">Transmembrane helix</keyword>
<evidence type="ECO:0000256" key="1">
    <source>
        <dbReference type="ARBA" id="ARBA00004325"/>
    </source>
</evidence>
<dbReference type="Pfam" id="PF10206">
    <property type="entry name" value="WRW"/>
    <property type="match status" value="1"/>
</dbReference>
<keyword evidence="8 10" id="KW-0472">Membrane</keyword>
<keyword evidence="4" id="KW-0138">CF(0)</keyword>
<evidence type="ECO:0000256" key="8">
    <source>
        <dbReference type="ARBA" id="ARBA00023136"/>
    </source>
</evidence>
<evidence type="ECO:0000256" key="5">
    <source>
        <dbReference type="ARBA" id="ARBA00022781"/>
    </source>
</evidence>
<dbReference type="GO" id="GO:0046933">
    <property type="term" value="F:proton-transporting ATP synthase activity, rotational mechanism"/>
    <property type="evidence" value="ECO:0007669"/>
    <property type="project" value="TreeGrafter"/>
</dbReference>
<evidence type="ECO:0000256" key="4">
    <source>
        <dbReference type="ARBA" id="ARBA00022547"/>
    </source>
</evidence>
<evidence type="ECO:0000256" key="7">
    <source>
        <dbReference type="ARBA" id="ARBA00023128"/>
    </source>
</evidence>
<keyword evidence="9" id="KW-0066">ATP synthesis</keyword>
<dbReference type="STRING" id="37653.A0A0L8FXX1"/>
<dbReference type="PANTHER" id="PTHR13080">
    <property type="entry name" value="ATP SYNTHASE F CHAIN, MITOCHONDRIAL-RELATED"/>
    <property type="match status" value="1"/>
</dbReference>
<keyword evidence="5" id="KW-0375">Hydrogen ion transport</keyword>
<evidence type="ECO:0000313" key="11">
    <source>
        <dbReference type="EMBL" id="KOF69597.1"/>
    </source>
</evidence>
<organism evidence="11">
    <name type="scientific">Octopus bimaculoides</name>
    <name type="common">California two-spotted octopus</name>
    <dbReference type="NCBI Taxonomy" id="37653"/>
    <lineage>
        <taxon>Eukaryota</taxon>
        <taxon>Metazoa</taxon>
        <taxon>Spiralia</taxon>
        <taxon>Lophotrochozoa</taxon>
        <taxon>Mollusca</taxon>
        <taxon>Cephalopoda</taxon>
        <taxon>Coleoidea</taxon>
        <taxon>Octopodiformes</taxon>
        <taxon>Octopoda</taxon>
        <taxon>Incirrata</taxon>
        <taxon>Octopodidae</taxon>
        <taxon>Octopus</taxon>
    </lineage>
</organism>
<evidence type="ECO:0008006" key="12">
    <source>
        <dbReference type="Google" id="ProtNLM"/>
    </source>
</evidence>
<evidence type="ECO:0000256" key="10">
    <source>
        <dbReference type="SAM" id="Phobius"/>
    </source>
</evidence>
<comment type="similarity">
    <text evidence="2">Belongs to the ATPase F chain family.</text>
</comment>
<dbReference type="KEGG" id="obi:106880447"/>
<accession>A0A0L8FXX1</accession>
<gene>
    <name evidence="11" type="ORF">OCBIM_22004462mg</name>
</gene>
<dbReference type="PANTHER" id="PTHR13080:SF20">
    <property type="entry name" value="ATP SYNTHASE SUBUNIT F, MITOCHONDRIAL-RELATED"/>
    <property type="match status" value="1"/>
</dbReference>
<dbReference type="GO" id="GO:0031966">
    <property type="term" value="C:mitochondrial membrane"/>
    <property type="evidence" value="ECO:0007669"/>
    <property type="project" value="UniProtKB-SubCell"/>
</dbReference>
<evidence type="ECO:0000256" key="9">
    <source>
        <dbReference type="ARBA" id="ARBA00023310"/>
    </source>
</evidence>
<evidence type="ECO:0000256" key="2">
    <source>
        <dbReference type="ARBA" id="ARBA00005895"/>
    </source>
</evidence>